<dbReference type="OrthoDB" id="3214401at2"/>
<keyword evidence="8" id="KW-1185">Reference proteome</keyword>
<accession>A0A2U1T6A6</accession>
<gene>
    <name evidence="7" type="primary">thiO</name>
    <name evidence="7" type="ORF">DF222_06900</name>
</gene>
<dbReference type="GO" id="GO:0005737">
    <property type="term" value="C:cytoplasm"/>
    <property type="evidence" value="ECO:0007669"/>
    <property type="project" value="TreeGrafter"/>
</dbReference>
<dbReference type="Proteomes" id="UP000244989">
    <property type="component" value="Unassembled WGS sequence"/>
</dbReference>
<keyword evidence="3" id="KW-0560">Oxidoreductase</keyword>
<dbReference type="KEGG" id="cyz:C3B44_04275"/>
<dbReference type="RefSeq" id="WP_108431295.1">
    <property type="nucleotide sequence ID" value="NZ_CP026947.1"/>
</dbReference>
<protein>
    <recommendedName>
        <fullName evidence="5">glycine oxidase</fullName>
        <ecNumber evidence="5">1.4.3.19</ecNumber>
    </recommendedName>
</protein>
<dbReference type="GO" id="GO:0050660">
    <property type="term" value="F:flavin adenine dinucleotide binding"/>
    <property type="evidence" value="ECO:0007669"/>
    <property type="project" value="InterPro"/>
</dbReference>
<dbReference type="NCBIfam" id="TIGR02352">
    <property type="entry name" value="thiamin_ThiO"/>
    <property type="match status" value="1"/>
</dbReference>
<name>A0A2U1T6A6_9CORY</name>
<dbReference type="InterPro" id="IPR006076">
    <property type="entry name" value="FAD-dep_OxRdtase"/>
</dbReference>
<evidence type="ECO:0000256" key="3">
    <source>
        <dbReference type="ARBA" id="ARBA00023002"/>
    </source>
</evidence>
<proteinExistence type="predicted"/>
<comment type="catalytic activity">
    <reaction evidence="4">
        <text>glycine + O2 + H2O = glyoxylate + H2O2 + NH4(+)</text>
        <dbReference type="Rhea" id="RHEA:11532"/>
        <dbReference type="ChEBI" id="CHEBI:15377"/>
        <dbReference type="ChEBI" id="CHEBI:15379"/>
        <dbReference type="ChEBI" id="CHEBI:16240"/>
        <dbReference type="ChEBI" id="CHEBI:28938"/>
        <dbReference type="ChEBI" id="CHEBI:36655"/>
        <dbReference type="ChEBI" id="CHEBI:57305"/>
        <dbReference type="EC" id="1.4.3.19"/>
    </reaction>
</comment>
<dbReference type="AlphaFoldDB" id="A0A2U1T6A6"/>
<dbReference type="GO" id="GO:0009228">
    <property type="term" value="P:thiamine biosynthetic process"/>
    <property type="evidence" value="ECO:0007669"/>
    <property type="project" value="UniProtKB-KW"/>
</dbReference>
<keyword evidence="2" id="KW-0784">Thiamine biosynthesis</keyword>
<dbReference type="SUPFAM" id="SSF51905">
    <property type="entry name" value="FAD/NAD(P)-binding domain"/>
    <property type="match status" value="1"/>
</dbReference>
<dbReference type="EMBL" id="QEEZ01000011">
    <property type="protein sequence ID" value="PWC01519.1"/>
    <property type="molecule type" value="Genomic_DNA"/>
</dbReference>
<comment type="caution">
    <text evidence="7">The sequence shown here is derived from an EMBL/GenBank/DDBJ whole genome shotgun (WGS) entry which is preliminary data.</text>
</comment>
<evidence type="ECO:0000256" key="1">
    <source>
        <dbReference type="ARBA" id="ARBA00004948"/>
    </source>
</evidence>
<evidence type="ECO:0000259" key="6">
    <source>
        <dbReference type="Pfam" id="PF01266"/>
    </source>
</evidence>
<evidence type="ECO:0000313" key="8">
    <source>
        <dbReference type="Proteomes" id="UP000244989"/>
    </source>
</evidence>
<dbReference type="InterPro" id="IPR036188">
    <property type="entry name" value="FAD/NAD-bd_sf"/>
</dbReference>
<dbReference type="Gene3D" id="3.50.50.60">
    <property type="entry name" value="FAD/NAD(P)-binding domain"/>
    <property type="match status" value="1"/>
</dbReference>
<reference evidence="8" key="1">
    <citation type="submission" date="2018-04" db="EMBL/GenBank/DDBJ databases">
        <authorList>
            <person name="Liu S."/>
            <person name="Wang Z."/>
            <person name="Li J."/>
        </authorList>
    </citation>
    <scope>NUCLEOTIDE SEQUENCE [LARGE SCALE GENOMIC DNA]</scope>
    <source>
        <strain evidence="8">2189</strain>
    </source>
</reference>
<dbReference type="UniPathway" id="UPA00060"/>
<dbReference type="PANTHER" id="PTHR13847:SF289">
    <property type="entry name" value="GLYCINE OXIDASE"/>
    <property type="match status" value="1"/>
</dbReference>
<dbReference type="EC" id="1.4.3.19" evidence="5"/>
<evidence type="ECO:0000256" key="4">
    <source>
        <dbReference type="ARBA" id="ARBA00049872"/>
    </source>
</evidence>
<dbReference type="GO" id="GO:0043799">
    <property type="term" value="F:glycine oxidase activity"/>
    <property type="evidence" value="ECO:0007669"/>
    <property type="project" value="UniProtKB-EC"/>
</dbReference>
<sequence length="369" mass="39861">MRVTVIGAGIIGLSTAFELTERGDEVRLIDPAPARSATYHAGGMLAPAAEVQYRQEPLFPLMLDSAAKYPSLIERVTSVTDLPTGYRTEGTLVIAGDHADARHLRDLSEYQHVHGMKVERLSRREARHLEPALAPSIAGAVHIPGDHQVSPRALSEALLDAVRRRGVEIVADTITRIDGARAHGRVGTYDAEQVVLAAGLGAARIDGWHPGPNPLELRPVYGDILRLSVPRHLGPLVSRVIRAFVEDRPVYVIPRDDHTVALGATSREDDQPLPRVGSIFDLVRDGIEIVPGLEECALVEATVGTRPGTPDDLPYLGRISDELIVSTGYFRHGILLAALAAEATAQLIHGITPTIDLRATDPLRHATDV</sequence>
<dbReference type="Gene3D" id="3.30.9.10">
    <property type="entry name" value="D-Amino Acid Oxidase, subunit A, domain 2"/>
    <property type="match status" value="1"/>
</dbReference>
<organism evidence="7 8">
    <name type="scientific">Corynebacterium yudongzhengii</name>
    <dbReference type="NCBI Taxonomy" id="2080740"/>
    <lineage>
        <taxon>Bacteria</taxon>
        <taxon>Bacillati</taxon>
        <taxon>Actinomycetota</taxon>
        <taxon>Actinomycetes</taxon>
        <taxon>Mycobacteriales</taxon>
        <taxon>Corynebacteriaceae</taxon>
        <taxon>Corynebacterium</taxon>
    </lineage>
</organism>
<dbReference type="InterPro" id="IPR012727">
    <property type="entry name" value="Gly_oxidase_ThiO"/>
</dbReference>
<evidence type="ECO:0000313" key="7">
    <source>
        <dbReference type="EMBL" id="PWC01519.1"/>
    </source>
</evidence>
<dbReference type="Pfam" id="PF01266">
    <property type="entry name" value="DAO"/>
    <property type="match status" value="1"/>
</dbReference>
<dbReference type="SUPFAM" id="SSF54373">
    <property type="entry name" value="FAD-linked reductases, C-terminal domain"/>
    <property type="match status" value="1"/>
</dbReference>
<evidence type="ECO:0000256" key="5">
    <source>
        <dbReference type="ARBA" id="ARBA00050018"/>
    </source>
</evidence>
<dbReference type="PANTHER" id="PTHR13847">
    <property type="entry name" value="SARCOSINE DEHYDROGENASE-RELATED"/>
    <property type="match status" value="1"/>
</dbReference>
<comment type="pathway">
    <text evidence="1">Cofactor biosynthesis; thiamine diphosphate biosynthesis.</text>
</comment>
<evidence type="ECO:0000256" key="2">
    <source>
        <dbReference type="ARBA" id="ARBA00022977"/>
    </source>
</evidence>
<dbReference type="GO" id="GO:0009229">
    <property type="term" value="P:thiamine diphosphate biosynthetic process"/>
    <property type="evidence" value="ECO:0007669"/>
    <property type="project" value="UniProtKB-UniPathway"/>
</dbReference>
<feature type="domain" description="FAD dependent oxidoreductase" evidence="6">
    <location>
        <begin position="2"/>
        <end position="347"/>
    </location>
</feature>